<dbReference type="AlphaFoldDB" id="A0A848EJE4"/>
<reference evidence="2 3" key="1">
    <citation type="submission" date="2020-03" db="EMBL/GenBank/DDBJ databases">
        <authorList>
            <person name="Sun Q."/>
        </authorList>
    </citation>
    <scope>NUCLEOTIDE SEQUENCE [LARGE SCALE GENOMIC DNA]</scope>
    <source>
        <strain evidence="2 3">JC162</strain>
    </source>
</reference>
<keyword evidence="1" id="KW-0472">Membrane</keyword>
<keyword evidence="1" id="KW-1133">Transmembrane helix</keyword>
<protein>
    <submittedName>
        <fullName evidence="2">Uncharacterized protein</fullName>
    </submittedName>
</protein>
<sequence length="404" mass="42112">MSLGRRVVLGTAGTLLLGGIAGTAWMLWPEGPPPPQRHGPRRLLPPLLRARVGQDDSVFLLTRRAEQDATDPPDAPPPRERIDLLALDAATLAPRFEAYLASVPLGALRDAGLMAEQGATIWTWLGGIGALSAVDGRVLADQPGLAELNPGLPVADATSRSAWRVADALLLQVAPNWPAWRIDPRDFHASVAQGAADRPLPAVNAAAPVGQGGPTAFRVNEARLGEAWLGLPAATEKLIPPLPPRGQDGRFLSPAGPPPGTGQALWRGAVRLASAAPPSWPANMPDRWGQAERLLDLALVAGMTGLNSAGFLTAGTAAPILASDPQSLLLLHAGSDQFLGLIRIAPDGRVLWRATLPMAAVRSVLPGPRHLVLMTGNGAPDIADPVLVSVALADGAVTERRLSA</sequence>
<dbReference type="RefSeq" id="WP_170056240.1">
    <property type="nucleotide sequence ID" value="NZ_JABBKX010000011.1"/>
</dbReference>
<evidence type="ECO:0000313" key="2">
    <source>
        <dbReference type="EMBL" id="NMJ44052.1"/>
    </source>
</evidence>
<dbReference type="Proteomes" id="UP000548582">
    <property type="component" value="Unassembled WGS sequence"/>
</dbReference>
<gene>
    <name evidence="2" type="ORF">GWK16_22580</name>
</gene>
<evidence type="ECO:0000256" key="1">
    <source>
        <dbReference type="SAM" id="Phobius"/>
    </source>
</evidence>
<keyword evidence="1" id="KW-0812">Transmembrane</keyword>
<evidence type="ECO:0000313" key="3">
    <source>
        <dbReference type="Proteomes" id="UP000548582"/>
    </source>
</evidence>
<name>A0A848EJE4_9PROT</name>
<proteinExistence type="predicted"/>
<accession>A0A848EJE4</accession>
<keyword evidence="3" id="KW-1185">Reference proteome</keyword>
<dbReference type="EMBL" id="JABBKX010000011">
    <property type="protein sequence ID" value="NMJ44052.1"/>
    <property type="molecule type" value="Genomic_DNA"/>
</dbReference>
<feature type="transmembrane region" description="Helical" evidence="1">
    <location>
        <begin position="7"/>
        <end position="28"/>
    </location>
</feature>
<comment type="caution">
    <text evidence="2">The sequence shown here is derived from an EMBL/GenBank/DDBJ whole genome shotgun (WGS) entry which is preliminary data.</text>
</comment>
<organism evidence="2 3">
    <name type="scientific">Neoroseomonas marina</name>
    <dbReference type="NCBI Taxonomy" id="1232220"/>
    <lineage>
        <taxon>Bacteria</taxon>
        <taxon>Pseudomonadati</taxon>
        <taxon>Pseudomonadota</taxon>
        <taxon>Alphaproteobacteria</taxon>
        <taxon>Acetobacterales</taxon>
        <taxon>Acetobacteraceae</taxon>
        <taxon>Neoroseomonas</taxon>
    </lineage>
</organism>